<keyword evidence="2" id="KW-1185">Reference proteome</keyword>
<evidence type="ECO:0000313" key="2">
    <source>
        <dbReference type="Proteomes" id="UP000230750"/>
    </source>
</evidence>
<dbReference type="EMBL" id="MRZV01000542">
    <property type="protein sequence ID" value="PIK48059.1"/>
    <property type="molecule type" value="Genomic_DNA"/>
</dbReference>
<evidence type="ECO:0008006" key="3">
    <source>
        <dbReference type="Google" id="ProtNLM"/>
    </source>
</evidence>
<organism evidence="1 2">
    <name type="scientific">Stichopus japonicus</name>
    <name type="common">Sea cucumber</name>
    <dbReference type="NCBI Taxonomy" id="307972"/>
    <lineage>
        <taxon>Eukaryota</taxon>
        <taxon>Metazoa</taxon>
        <taxon>Echinodermata</taxon>
        <taxon>Eleutherozoa</taxon>
        <taxon>Echinozoa</taxon>
        <taxon>Holothuroidea</taxon>
        <taxon>Aspidochirotacea</taxon>
        <taxon>Aspidochirotida</taxon>
        <taxon>Stichopodidae</taxon>
        <taxon>Apostichopus</taxon>
    </lineage>
</organism>
<comment type="caution">
    <text evidence="1">The sequence shown here is derived from an EMBL/GenBank/DDBJ whole genome shotgun (WGS) entry which is preliminary data.</text>
</comment>
<protein>
    <recommendedName>
        <fullName evidence="3">NEDD8-conjugating enzyme Ubc12</fullName>
    </recommendedName>
</protein>
<dbReference type="AlphaFoldDB" id="A0A2G8KJ79"/>
<proteinExistence type="predicted"/>
<dbReference type="Proteomes" id="UP000230750">
    <property type="component" value="Unassembled WGS sequence"/>
</dbReference>
<dbReference type="STRING" id="307972.A0A2G8KJ79"/>
<name>A0A2G8KJ79_STIJA</name>
<gene>
    <name evidence="1" type="ORF">BSL78_15071</name>
</gene>
<dbReference type="OrthoDB" id="10249039at2759"/>
<sequence length="131" mass="15177">MLNLYQLRQQKKRRRVGSHDAEFVDLFCTDINELNLPKTCKTEFPDGDDLLNFKLIIQPDEGYYKNGRFSFSFKVGPGYLMSHPRSNVKHREDWKTSTDDKFNHLWASVFILGTKSGGSLEQGSRRSSTIK</sequence>
<dbReference type="Gene3D" id="3.10.110.10">
    <property type="entry name" value="Ubiquitin Conjugating Enzyme"/>
    <property type="match status" value="1"/>
</dbReference>
<dbReference type="InterPro" id="IPR016135">
    <property type="entry name" value="UBQ-conjugating_enzyme/RWD"/>
</dbReference>
<dbReference type="SUPFAM" id="SSF54495">
    <property type="entry name" value="UBC-like"/>
    <property type="match status" value="1"/>
</dbReference>
<reference evidence="1 2" key="1">
    <citation type="journal article" date="2017" name="PLoS Biol.">
        <title>The sea cucumber genome provides insights into morphological evolution and visceral regeneration.</title>
        <authorList>
            <person name="Zhang X."/>
            <person name="Sun L."/>
            <person name="Yuan J."/>
            <person name="Sun Y."/>
            <person name="Gao Y."/>
            <person name="Zhang L."/>
            <person name="Li S."/>
            <person name="Dai H."/>
            <person name="Hamel J.F."/>
            <person name="Liu C."/>
            <person name="Yu Y."/>
            <person name="Liu S."/>
            <person name="Lin W."/>
            <person name="Guo K."/>
            <person name="Jin S."/>
            <person name="Xu P."/>
            <person name="Storey K.B."/>
            <person name="Huan P."/>
            <person name="Zhang T."/>
            <person name="Zhou Y."/>
            <person name="Zhang J."/>
            <person name="Lin C."/>
            <person name="Li X."/>
            <person name="Xing L."/>
            <person name="Huo D."/>
            <person name="Sun M."/>
            <person name="Wang L."/>
            <person name="Mercier A."/>
            <person name="Li F."/>
            <person name="Yang H."/>
            <person name="Xiang J."/>
        </authorList>
    </citation>
    <scope>NUCLEOTIDE SEQUENCE [LARGE SCALE GENOMIC DNA]</scope>
    <source>
        <strain evidence="1">Shaxun</strain>
        <tissue evidence="1">Muscle</tissue>
    </source>
</reference>
<evidence type="ECO:0000313" key="1">
    <source>
        <dbReference type="EMBL" id="PIK48059.1"/>
    </source>
</evidence>
<accession>A0A2G8KJ79</accession>